<dbReference type="Pfam" id="PF00561">
    <property type="entry name" value="Abhydrolase_1"/>
    <property type="match status" value="1"/>
</dbReference>
<dbReference type="GO" id="GO:0016787">
    <property type="term" value="F:hydrolase activity"/>
    <property type="evidence" value="ECO:0007669"/>
    <property type="project" value="UniProtKB-KW"/>
</dbReference>
<reference evidence="3" key="1">
    <citation type="journal article" date="2019" name="Int. J. Syst. Evol. Microbiol.">
        <title>The Global Catalogue of Microorganisms (GCM) 10K type strain sequencing project: providing services to taxonomists for standard genome sequencing and annotation.</title>
        <authorList>
            <consortium name="The Broad Institute Genomics Platform"/>
            <consortium name="The Broad Institute Genome Sequencing Center for Infectious Disease"/>
            <person name="Wu L."/>
            <person name="Ma J."/>
        </authorList>
    </citation>
    <scope>NUCLEOTIDE SEQUENCE [LARGE SCALE GENOMIC DNA]</scope>
    <source>
        <strain evidence="3">NBRC 106593</strain>
    </source>
</reference>
<dbReference type="PANTHER" id="PTHR45763">
    <property type="entry name" value="HYDROLASE, ALPHA/BETA FOLD FAMILY PROTEIN, EXPRESSED-RELATED"/>
    <property type="match status" value="1"/>
</dbReference>
<proteinExistence type="predicted"/>
<keyword evidence="2" id="KW-0378">Hydrolase</keyword>
<evidence type="ECO:0000313" key="3">
    <source>
        <dbReference type="Proteomes" id="UP001596356"/>
    </source>
</evidence>
<dbReference type="InterPro" id="IPR029058">
    <property type="entry name" value="AB_hydrolase_fold"/>
</dbReference>
<dbReference type="InterPro" id="IPR000073">
    <property type="entry name" value="AB_hydrolase_1"/>
</dbReference>
<evidence type="ECO:0000259" key="1">
    <source>
        <dbReference type="Pfam" id="PF00561"/>
    </source>
</evidence>
<keyword evidence="3" id="KW-1185">Reference proteome</keyword>
<gene>
    <name evidence="2" type="ORF">ACFQBT_16750</name>
</gene>
<evidence type="ECO:0000313" key="2">
    <source>
        <dbReference type="EMBL" id="MFC6715372.1"/>
    </source>
</evidence>
<feature type="domain" description="AB hydrolase-1" evidence="1">
    <location>
        <begin position="23"/>
        <end position="271"/>
    </location>
</feature>
<dbReference type="Gene3D" id="3.40.50.1820">
    <property type="entry name" value="alpha/beta hydrolase"/>
    <property type="match status" value="1"/>
</dbReference>
<dbReference type="Proteomes" id="UP001596356">
    <property type="component" value="Unassembled WGS sequence"/>
</dbReference>
<accession>A0ABW2AW62</accession>
<dbReference type="SUPFAM" id="SSF53474">
    <property type="entry name" value="alpha/beta-Hydrolases"/>
    <property type="match status" value="1"/>
</dbReference>
<sequence length="290" mass="30491">MDQITLPDGRALDVRISGPDTGYPLFFHHGTPGSVTPIRALEEVAHENGLRVITTSRAGYGGSDRHAGRRVVDVVADTAAVLENLGVAECVVAGWSGGGPHALACAAHLPHAKAALLIAGVAPYDAPDLDFLAGMGEDNVDEFGAAIEGEGPLRTYLDAAREHLKDADPEAIGTSLASLLPPADLAVLTDEFGQDMAANFREALRRSADGWIDDDLAFVAPWGFDLADVRVPVSLWQGTDDLMVPFAHGEWLSANVPGVIAHLLPGDGHLSVAIGRAEDMYAELLDLAGR</sequence>
<protein>
    <submittedName>
        <fullName evidence="2">Alpha/beta fold hydrolase</fullName>
    </submittedName>
</protein>
<dbReference type="PANTHER" id="PTHR45763:SF46">
    <property type="entry name" value="AB HYDROLASE-1 DOMAIN-CONTAINING PROTEIN"/>
    <property type="match status" value="1"/>
</dbReference>
<organism evidence="2 3">
    <name type="scientific">Branchiibius cervicis</name>
    <dbReference type="NCBI Taxonomy" id="908252"/>
    <lineage>
        <taxon>Bacteria</taxon>
        <taxon>Bacillati</taxon>
        <taxon>Actinomycetota</taxon>
        <taxon>Actinomycetes</taxon>
        <taxon>Micrococcales</taxon>
        <taxon>Dermacoccaceae</taxon>
        <taxon>Branchiibius</taxon>
    </lineage>
</organism>
<dbReference type="RefSeq" id="WP_377824435.1">
    <property type="nucleotide sequence ID" value="NZ_JBHSWJ010000002.1"/>
</dbReference>
<comment type="caution">
    <text evidence="2">The sequence shown here is derived from an EMBL/GenBank/DDBJ whole genome shotgun (WGS) entry which is preliminary data.</text>
</comment>
<dbReference type="EMBL" id="JBHSWJ010000002">
    <property type="protein sequence ID" value="MFC6715372.1"/>
    <property type="molecule type" value="Genomic_DNA"/>
</dbReference>
<name>A0ABW2AW62_9MICO</name>